<reference evidence="8" key="1">
    <citation type="submission" date="2004-12" db="EMBL/GenBank/DDBJ databases">
        <title>The genome sequence of Borrelia hermsii and Borrelia turicatae: comparative analysis of two agents of endemic N. America relapsing fever.</title>
        <authorList>
            <person name="Porcella S.F."/>
            <person name="Raffel S.J."/>
            <person name="Schrumpf M.E."/>
            <person name="Montgomery B."/>
            <person name="Smith T."/>
            <person name="Schwan T.G."/>
        </authorList>
    </citation>
    <scope>NUCLEOTIDE SEQUENCE [LARGE SCALE GENOMIC DNA]</scope>
    <source>
        <strain evidence="8">HS1 / DAH</strain>
    </source>
</reference>
<evidence type="ECO:0000256" key="1">
    <source>
        <dbReference type="ARBA" id="ARBA00022500"/>
    </source>
</evidence>
<dbReference type="AlphaFoldDB" id="A0AA34R4A1"/>
<dbReference type="InterPro" id="IPR003660">
    <property type="entry name" value="HAMP_dom"/>
</dbReference>
<dbReference type="Proteomes" id="UP000008834">
    <property type="component" value="Chromosome"/>
</dbReference>
<evidence type="ECO:0000259" key="5">
    <source>
        <dbReference type="PROSITE" id="PS50111"/>
    </source>
</evidence>
<keyword evidence="4" id="KW-1133">Transmembrane helix</keyword>
<keyword evidence="4" id="KW-0812">Transmembrane</keyword>
<keyword evidence="1" id="KW-0145">Chemotaxis</keyword>
<proteinExistence type="inferred from homology"/>
<dbReference type="KEGG" id="bhr:BH0596"/>
<keyword evidence="4" id="KW-0472">Membrane</keyword>
<dbReference type="GO" id="GO:0006935">
    <property type="term" value="P:chemotaxis"/>
    <property type="evidence" value="ECO:0007669"/>
    <property type="project" value="UniProtKB-KW"/>
</dbReference>
<dbReference type="SMART" id="SM00283">
    <property type="entry name" value="MA"/>
    <property type="match status" value="1"/>
</dbReference>
<gene>
    <name evidence="7" type="ordered locus">BH0596</name>
</gene>
<evidence type="ECO:0000256" key="3">
    <source>
        <dbReference type="PROSITE-ProRule" id="PRU00284"/>
    </source>
</evidence>
<comment type="similarity">
    <text evidence="2">Belongs to the methyl-accepting chemotaxis (MCP) protein family.</text>
</comment>
<dbReference type="GO" id="GO:0005886">
    <property type="term" value="C:plasma membrane"/>
    <property type="evidence" value="ECO:0007669"/>
    <property type="project" value="TreeGrafter"/>
</dbReference>
<organism evidence="7 8">
    <name type="scientific">Borrelia hermsii (strain HS1 / DAH)</name>
    <dbReference type="NCBI Taxonomy" id="314723"/>
    <lineage>
        <taxon>Bacteria</taxon>
        <taxon>Pseudomonadati</taxon>
        <taxon>Spirochaetota</taxon>
        <taxon>Spirochaetia</taxon>
        <taxon>Spirochaetales</taxon>
        <taxon>Borreliaceae</taxon>
        <taxon>Borrelia</taxon>
    </lineage>
</organism>
<feature type="domain" description="Methyl-accepting transducer" evidence="5">
    <location>
        <begin position="455"/>
        <end position="677"/>
    </location>
</feature>
<evidence type="ECO:0000313" key="7">
    <source>
        <dbReference type="EMBL" id="AAX17100.1"/>
    </source>
</evidence>
<feature type="domain" description="HAMP" evidence="6">
    <location>
        <begin position="356"/>
        <end position="408"/>
    </location>
</feature>
<evidence type="ECO:0000313" key="8">
    <source>
        <dbReference type="Proteomes" id="UP000008834"/>
    </source>
</evidence>
<dbReference type="GO" id="GO:0007165">
    <property type="term" value="P:signal transduction"/>
    <property type="evidence" value="ECO:0007669"/>
    <property type="project" value="UniProtKB-KW"/>
</dbReference>
<evidence type="ECO:0000256" key="4">
    <source>
        <dbReference type="SAM" id="Phobius"/>
    </source>
</evidence>
<dbReference type="EMBL" id="CP000048">
    <property type="protein sequence ID" value="AAX17100.1"/>
    <property type="molecule type" value="Genomic_DNA"/>
</dbReference>
<dbReference type="InterPro" id="IPR051310">
    <property type="entry name" value="MCP_chemotaxis"/>
</dbReference>
<feature type="transmembrane region" description="Helical" evidence="4">
    <location>
        <begin position="20"/>
        <end position="37"/>
    </location>
</feature>
<accession>A0AA34R4A1</accession>
<evidence type="ECO:0000259" key="6">
    <source>
        <dbReference type="PROSITE" id="PS50885"/>
    </source>
</evidence>
<protein>
    <submittedName>
        <fullName evidence="7">Methyl-accepting chemotaxis protein</fullName>
    </submittedName>
</protein>
<dbReference type="InterPro" id="IPR004089">
    <property type="entry name" value="MCPsignal_dom"/>
</dbReference>
<dbReference type="PROSITE" id="PS50885">
    <property type="entry name" value="HAMP"/>
    <property type="match status" value="1"/>
</dbReference>
<dbReference type="Gene3D" id="1.10.287.950">
    <property type="entry name" value="Methyl-accepting chemotaxis protein"/>
    <property type="match status" value="1"/>
</dbReference>
<evidence type="ECO:0000256" key="2">
    <source>
        <dbReference type="ARBA" id="ARBA00029447"/>
    </source>
</evidence>
<dbReference type="SUPFAM" id="SSF58104">
    <property type="entry name" value="Methyl-accepting chemotaxis protein (MCP) signaling domain"/>
    <property type="match status" value="1"/>
</dbReference>
<feature type="transmembrane region" description="Helical" evidence="4">
    <location>
        <begin position="333"/>
        <end position="354"/>
    </location>
</feature>
<dbReference type="Pfam" id="PF00015">
    <property type="entry name" value="MCPsignal"/>
    <property type="match status" value="1"/>
</dbReference>
<dbReference type="PANTHER" id="PTHR43531:SF11">
    <property type="entry name" value="METHYL-ACCEPTING CHEMOTAXIS PROTEIN 3"/>
    <property type="match status" value="1"/>
</dbReference>
<dbReference type="PANTHER" id="PTHR43531">
    <property type="entry name" value="PROTEIN ICFG"/>
    <property type="match status" value="1"/>
</dbReference>
<sequence>MRIQVKRNHSSSTLFYKFNLVIVIYTIIIAMTIFILLDHGYRKIITKELQSFTKFVNNIMIKSFSRDTRNMLIAIDDFVKHYNQHLGTQKSEHVKNVISIDQLSLFPSYIKIIEYTNKNGKILYSSDARRLNTHIKLQEMKTGHNTDNYHTLTLNQDLTIINNKSYIPMLYKIPQPDQNDLHNTSNENIKSGKDMIINHDGYIVLYADILEQIKQLRKNIFMLLERSLLEKGNQHKSYHYFKIYAINSQGDIFGEQNEETLKPIKLSINSLFENNTKITTPLLNAITKRKNNYNTSYNNNIISITRLASSSWYLAIQMNYNNIFSNELNNIKLISISIIILLVIIFILIMIITIKKLIISKIEKLNQIIPKVKEGDLTIKIESKGKDSISATINYFGHFIENLKNVINSLQGRVKLLKDNGDLLFNEINKAYDTITNSNKYIEKTQGEIEKQVEFISNTTNTIENLSKNIASLDNSIETQAASVEESSSAIEEMIGSIQSVTEITQKAAKSTEELKMFSDDGRKKQEEIIMQIKDIYKNSTRLQEANALISSIASQTNLLSMNAAIEASHAGEAGKGFAIVAEEIKDLAEQVTSQSESVAASINEIMDSINQTVKTSELTNKAFNQIFNSINLVVQVIEEINHTMQEQSIGSQEILKALNTMREITYEVKIGSNEMFRGNKEIINAVSVLEEINVTVSNSMRGLKEEIKKLIEAVESIKTFGTTNSNHITEINTDTNQFKTK</sequence>
<dbReference type="PROSITE" id="PS50111">
    <property type="entry name" value="CHEMOTAXIS_TRANSDUC_2"/>
    <property type="match status" value="1"/>
</dbReference>
<dbReference type="GO" id="GO:0004888">
    <property type="term" value="F:transmembrane signaling receptor activity"/>
    <property type="evidence" value="ECO:0007669"/>
    <property type="project" value="TreeGrafter"/>
</dbReference>
<keyword evidence="3" id="KW-0807">Transducer</keyword>
<dbReference type="Gene3D" id="6.10.340.10">
    <property type="match status" value="1"/>
</dbReference>
<name>A0AA34R4A1_BORHD</name>